<dbReference type="OMA" id="KHDSVKC"/>
<sequence length="263" mass="29394">MNTNAISSMPVPYYARKSLHSHQPSPQLALVQRSFSPCFHPLTLSPSLRASVSATNVSTPSNEGVVSVVDFEEFVEKDWSFLDVDNLNTPEERYEKIGKIISAGKVGENSRVLVSIGAEDFLDRLVDTSPCDLLLVVHDSLFALALIKEKYDQVKCWQGELIYVPEKWTPFDVVFLYFLPGVPFELNQVFEALSARCSHGARIVISHPQGRAEAEKQRQEHSDVVSDLPDKTTLEQAGAGHSFEIVEFVDETGFYLAVLKYTK</sequence>
<accession>A0A7N0R9F2</accession>
<keyword evidence="2" id="KW-1185">Reference proteome</keyword>
<dbReference type="InterPro" id="IPR029063">
    <property type="entry name" value="SAM-dependent_MTases_sf"/>
</dbReference>
<evidence type="ECO:0000313" key="1">
    <source>
        <dbReference type="EnsemblPlants" id="Kaladp0002s0059.1.v1.1"/>
    </source>
</evidence>
<dbReference type="PANTHER" id="PTHR37217:SF1">
    <property type="entry name" value="EXPRESSED PROTEIN"/>
    <property type="match status" value="1"/>
</dbReference>
<dbReference type="Proteomes" id="UP000594263">
    <property type="component" value="Unplaced"/>
</dbReference>
<protein>
    <submittedName>
        <fullName evidence="1">Uncharacterized protein</fullName>
    </submittedName>
</protein>
<proteinExistence type="predicted"/>
<name>A0A7N0R9F2_KALFE</name>
<dbReference type="AlphaFoldDB" id="A0A7N0R9F2"/>
<dbReference type="Gramene" id="Kaladp0002s0059.1.v1.1">
    <property type="protein sequence ID" value="Kaladp0002s0059.1.v1.1"/>
    <property type="gene ID" value="Kaladp0002s0059.v1.1"/>
</dbReference>
<organism evidence="1 2">
    <name type="scientific">Kalanchoe fedtschenkoi</name>
    <name type="common">Lavender scallops</name>
    <name type="synonym">South American air plant</name>
    <dbReference type="NCBI Taxonomy" id="63787"/>
    <lineage>
        <taxon>Eukaryota</taxon>
        <taxon>Viridiplantae</taxon>
        <taxon>Streptophyta</taxon>
        <taxon>Embryophyta</taxon>
        <taxon>Tracheophyta</taxon>
        <taxon>Spermatophyta</taxon>
        <taxon>Magnoliopsida</taxon>
        <taxon>eudicotyledons</taxon>
        <taxon>Gunneridae</taxon>
        <taxon>Pentapetalae</taxon>
        <taxon>Saxifragales</taxon>
        <taxon>Crassulaceae</taxon>
        <taxon>Kalanchoe</taxon>
    </lineage>
</organism>
<dbReference type="PANTHER" id="PTHR37217">
    <property type="entry name" value="EXPRESSED PROTEIN"/>
    <property type="match status" value="1"/>
</dbReference>
<dbReference type="SUPFAM" id="SSF53335">
    <property type="entry name" value="S-adenosyl-L-methionine-dependent methyltransferases"/>
    <property type="match status" value="1"/>
</dbReference>
<reference evidence="1" key="1">
    <citation type="submission" date="2021-01" db="UniProtKB">
        <authorList>
            <consortium name="EnsemblPlants"/>
        </authorList>
    </citation>
    <scope>IDENTIFICATION</scope>
</reference>
<dbReference type="EnsemblPlants" id="Kaladp0002s0059.1.v1.1">
    <property type="protein sequence ID" value="Kaladp0002s0059.1.v1.1"/>
    <property type="gene ID" value="Kaladp0002s0059.v1.1"/>
</dbReference>
<dbReference type="GO" id="GO:0009507">
    <property type="term" value="C:chloroplast"/>
    <property type="evidence" value="ECO:0007669"/>
    <property type="project" value="TreeGrafter"/>
</dbReference>
<evidence type="ECO:0000313" key="2">
    <source>
        <dbReference type="Proteomes" id="UP000594263"/>
    </source>
</evidence>